<dbReference type="Gene3D" id="3.20.20.70">
    <property type="entry name" value="Aldolase class I"/>
    <property type="match status" value="1"/>
</dbReference>
<keyword evidence="2" id="KW-0413">Isomerase</keyword>
<dbReference type="PANTHER" id="PTHR11749">
    <property type="entry name" value="RIBULOSE-5-PHOSPHATE-3-EPIMERASE"/>
    <property type="match status" value="1"/>
</dbReference>
<dbReference type="Pfam" id="PF00834">
    <property type="entry name" value="Ribul_P_3_epim"/>
    <property type="match status" value="1"/>
</dbReference>
<dbReference type="GO" id="GO:0046872">
    <property type="term" value="F:metal ion binding"/>
    <property type="evidence" value="ECO:0007669"/>
    <property type="project" value="UniProtKB-KW"/>
</dbReference>
<dbReference type="GO" id="GO:0005975">
    <property type="term" value="P:carbohydrate metabolic process"/>
    <property type="evidence" value="ECO:0007669"/>
    <property type="project" value="InterPro"/>
</dbReference>
<evidence type="ECO:0000313" key="3">
    <source>
        <dbReference type="EMBL" id="RKX69241.1"/>
    </source>
</evidence>
<feature type="non-terminal residue" evidence="3">
    <location>
        <position position="95"/>
    </location>
</feature>
<organism evidence="3 4">
    <name type="scientific">candidate division WOR-3 bacterium</name>
    <dbReference type="NCBI Taxonomy" id="2052148"/>
    <lineage>
        <taxon>Bacteria</taxon>
        <taxon>Bacteria division WOR-3</taxon>
    </lineage>
</organism>
<evidence type="ECO:0000313" key="4">
    <source>
        <dbReference type="Proteomes" id="UP000268469"/>
    </source>
</evidence>
<dbReference type="GO" id="GO:0016857">
    <property type="term" value="F:racemase and epimerase activity, acting on carbohydrates and derivatives"/>
    <property type="evidence" value="ECO:0007669"/>
    <property type="project" value="InterPro"/>
</dbReference>
<dbReference type="InterPro" id="IPR000056">
    <property type="entry name" value="Ribul_P_3_epim-like"/>
</dbReference>
<gene>
    <name evidence="3" type="ORF">DRP53_08835</name>
</gene>
<dbReference type="SUPFAM" id="SSF51366">
    <property type="entry name" value="Ribulose-phoshate binding barrel"/>
    <property type="match status" value="1"/>
</dbReference>
<accession>A0A660SGW7</accession>
<dbReference type="AlphaFoldDB" id="A0A660SGW7"/>
<dbReference type="EMBL" id="QNBE01000097">
    <property type="protein sequence ID" value="RKX69241.1"/>
    <property type="molecule type" value="Genomic_DNA"/>
</dbReference>
<sequence>MMVAPSILACDFSKLREEIASVDRCGVDMIHLDVMDGVFVPNLTFGPILVEAIRRLTTTPLDAHLMIVEPERYVDAFADAGADYIVFHIEATEKP</sequence>
<dbReference type="InterPro" id="IPR011060">
    <property type="entry name" value="RibuloseP-bd_barrel"/>
</dbReference>
<dbReference type="PROSITE" id="PS01085">
    <property type="entry name" value="RIBUL_P_3_EPIMER_1"/>
    <property type="match status" value="1"/>
</dbReference>
<keyword evidence="1" id="KW-0479">Metal-binding</keyword>
<dbReference type="InterPro" id="IPR013785">
    <property type="entry name" value="Aldolase_TIM"/>
</dbReference>
<evidence type="ECO:0000256" key="1">
    <source>
        <dbReference type="ARBA" id="ARBA00022723"/>
    </source>
</evidence>
<protein>
    <submittedName>
        <fullName evidence="3">Ribulose-phosphate 3-epimerase</fullName>
    </submittedName>
</protein>
<dbReference type="Proteomes" id="UP000268469">
    <property type="component" value="Unassembled WGS sequence"/>
</dbReference>
<reference evidence="3 4" key="1">
    <citation type="submission" date="2018-06" db="EMBL/GenBank/DDBJ databases">
        <title>Extensive metabolic versatility and redundancy in microbially diverse, dynamic hydrothermal sediments.</title>
        <authorList>
            <person name="Dombrowski N."/>
            <person name="Teske A."/>
            <person name="Baker B.J."/>
        </authorList>
    </citation>
    <scope>NUCLEOTIDE SEQUENCE [LARGE SCALE GENOMIC DNA]</scope>
    <source>
        <strain evidence="3">B36_G15</strain>
    </source>
</reference>
<evidence type="ECO:0000256" key="2">
    <source>
        <dbReference type="ARBA" id="ARBA00023235"/>
    </source>
</evidence>
<proteinExistence type="predicted"/>
<name>A0A660SGW7_UNCW3</name>
<comment type="caution">
    <text evidence="3">The sequence shown here is derived from an EMBL/GenBank/DDBJ whole genome shotgun (WGS) entry which is preliminary data.</text>
</comment>